<evidence type="ECO:0000256" key="1">
    <source>
        <dbReference type="SAM" id="MobiDB-lite"/>
    </source>
</evidence>
<organism evidence="3 4">
    <name type="scientific">Clonostachys solani</name>
    <dbReference type="NCBI Taxonomy" id="160281"/>
    <lineage>
        <taxon>Eukaryota</taxon>
        <taxon>Fungi</taxon>
        <taxon>Dikarya</taxon>
        <taxon>Ascomycota</taxon>
        <taxon>Pezizomycotina</taxon>
        <taxon>Sordariomycetes</taxon>
        <taxon>Hypocreomycetidae</taxon>
        <taxon>Hypocreales</taxon>
        <taxon>Bionectriaceae</taxon>
        <taxon>Clonostachys</taxon>
    </lineage>
</organism>
<dbReference type="OrthoDB" id="3692311at2759"/>
<dbReference type="EMBL" id="CABFOC020000082">
    <property type="protein sequence ID" value="CAH0058580.1"/>
    <property type="molecule type" value="Genomic_DNA"/>
</dbReference>
<name>A0A9N9ZNW1_9HYPO</name>
<reference evidence="3 4" key="2">
    <citation type="submission" date="2021-10" db="EMBL/GenBank/DDBJ databases">
        <authorList>
            <person name="Piombo E."/>
        </authorList>
    </citation>
    <scope>NUCLEOTIDE SEQUENCE [LARGE SCALE GENOMIC DNA]</scope>
</reference>
<evidence type="ECO:0000313" key="3">
    <source>
        <dbReference type="EMBL" id="CAH0058580.1"/>
    </source>
</evidence>
<keyword evidence="4" id="KW-1185">Reference proteome</keyword>
<feature type="region of interest" description="Disordered" evidence="1">
    <location>
        <begin position="143"/>
        <end position="164"/>
    </location>
</feature>
<protein>
    <submittedName>
        <fullName evidence="3">Uncharacterized protein</fullName>
    </submittedName>
</protein>
<feature type="transmembrane region" description="Helical" evidence="2">
    <location>
        <begin position="777"/>
        <end position="803"/>
    </location>
</feature>
<gene>
    <name evidence="3" type="ORF">CSOL1703_00009064</name>
</gene>
<feature type="transmembrane region" description="Helical" evidence="2">
    <location>
        <begin position="181"/>
        <end position="204"/>
    </location>
</feature>
<keyword evidence="2" id="KW-0472">Membrane</keyword>
<dbReference type="AlphaFoldDB" id="A0A9N9ZNW1"/>
<accession>A0A9N9ZNW1</accession>
<evidence type="ECO:0000313" key="4">
    <source>
        <dbReference type="Proteomes" id="UP000775872"/>
    </source>
</evidence>
<dbReference type="Proteomes" id="UP000775872">
    <property type="component" value="Unassembled WGS sequence"/>
</dbReference>
<feature type="transmembrane region" description="Helical" evidence="2">
    <location>
        <begin position="374"/>
        <end position="393"/>
    </location>
</feature>
<feature type="transmembrane region" description="Helical" evidence="2">
    <location>
        <begin position="321"/>
        <end position="338"/>
    </location>
</feature>
<proteinExistence type="predicted"/>
<reference evidence="4" key="1">
    <citation type="submission" date="2019-06" db="EMBL/GenBank/DDBJ databases">
        <authorList>
            <person name="Broberg M."/>
        </authorList>
    </citation>
    <scope>NUCLEOTIDE SEQUENCE [LARGE SCALE GENOMIC DNA]</scope>
</reference>
<evidence type="ECO:0000256" key="2">
    <source>
        <dbReference type="SAM" id="Phobius"/>
    </source>
</evidence>
<keyword evidence="2" id="KW-1133">Transmembrane helix</keyword>
<feature type="transmembrane region" description="Helical" evidence="2">
    <location>
        <begin position="280"/>
        <end position="301"/>
    </location>
</feature>
<comment type="caution">
    <text evidence="3">The sequence shown here is derived from an EMBL/GenBank/DDBJ whole genome shotgun (WGS) entry which is preliminary data.</text>
</comment>
<sequence length="894" mass="100052">MSNNRAIIDALGLWCPSGGDPYVYEGSFFEFVGCCTTNPCADYSGVCYGKDTRPANSTSTYAKYTQLGDKLFFICRNSNYSDPTQWRWSNLQVGAPAGGNGSCLGSEPYDFSDGPRTTSYTNAVSLTPYKDLREDLFSFARSKSDNTTGESEHTAVPAPPSNHASEIDTGVAWGTLSLEDIIGLSVGISVFALVLLALLGRYFWVSEMNKSSFSNHRILDHESPAKAKTKANLKPRPCVEVGSETTEENSLINSPQQECPRLHGGQQRLNQKGFSWYTELLWDVLLTIAPTFFIVIPVLALCLDNKPFSSHGETILSINRLVPTIYPILFAAVAARFYKNFGRWSLEQPDGIRLAVLEQIMGSQSFAGAVERLLFVRAQVSVGFVILVIWAMSPLGGQAGARMVYHSHREILSSGNVYYAHPSYQVSSYSSMEFQFVSELSVKSLYSSSLLQSPDQKAAPRDLWEMPKIPQRDKSKAKGEMYEIDQGALDRGDNEYYSLLGTKIQGLDFIKQSDAQLKFSVQTSFMDFECTNRYEIFNASEYIGLPRYDPIRSTIGLMRGYLNGTSLWIKLSQRWLWEPHNRDWDYIEQQGTPHLVYMSSRLNPKNNMIIFNCSMDTVILETEMECGLNSKNPSCSAVRQRLVDAPEPRLTLMRQTLKSARAMSSFIETFVKADGGFYNRISSATDAYIYGDTAPYARQGVIDWATYDEGVISKRMTSAFNTFHMATLNSLNHTDISFGKDPGPQIYSPASPAVPTYYNSTEGKVVTRVEVYRTDKVWTAIHFTTTFILLILAGLGMAFRLLICGPDVVGFVSSMTRDNPYIPLLDCGSAMPGPQRARWLRDMRVQLADVRPDNDVGYVAFRNVPSHLEGKVEIDDNEQQKGSWRPFAGERVYR</sequence>
<keyword evidence="2" id="KW-0812">Transmembrane</keyword>